<proteinExistence type="predicted"/>
<accession>A0A3S5B8G3</accession>
<sequence length="191" mass="21233">MRLEQRRIVTQVVRRIFCPALRGLLEHGLIERLASSSSDGASSGQPVARRFSSVASLILPLTGCLSLNRTSETSVNSTYDDSPYDTEEPSFSAVLSRRNASRKNRQPDNVGPVSGAAKTWRQPNQNHHIEKNTDKFKDELETSLGSIEPRNGSMLVQTVAIGGGVFLPSSRGPHIWQIFLKFYEMKVITYN</sequence>
<feature type="region of interest" description="Disordered" evidence="1">
    <location>
        <begin position="72"/>
        <end position="126"/>
    </location>
</feature>
<gene>
    <name evidence="2" type="ORF">PXEA_LOCUS36508</name>
</gene>
<reference evidence="2" key="1">
    <citation type="submission" date="2018-11" db="EMBL/GenBank/DDBJ databases">
        <authorList>
            <consortium name="Pathogen Informatics"/>
        </authorList>
    </citation>
    <scope>NUCLEOTIDE SEQUENCE</scope>
</reference>
<name>A0A3S5B8G3_9PLAT</name>
<comment type="caution">
    <text evidence="2">The sequence shown here is derived from an EMBL/GenBank/DDBJ whole genome shotgun (WGS) entry which is preliminary data.</text>
</comment>
<dbReference type="Proteomes" id="UP000784294">
    <property type="component" value="Unassembled WGS sequence"/>
</dbReference>
<dbReference type="AlphaFoldDB" id="A0A3S5B8G3"/>
<protein>
    <submittedName>
        <fullName evidence="2">Uncharacterized protein</fullName>
    </submittedName>
</protein>
<keyword evidence="3" id="KW-1185">Reference proteome</keyword>
<organism evidence="2 3">
    <name type="scientific">Protopolystoma xenopodis</name>
    <dbReference type="NCBI Taxonomy" id="117903"/>
    <lineage>
        <taxon>Eukaryota</taxon>
        <taxon>Metazoa</taxon>
        <taxon>Spiralia</taxon>
        <taxon>Lophotrochozoa</taxon>
        <taxon>Platyhelminthes</taxon>
        <taxon>Monogenea</taxon>
        <taxon>Polyopisthocotylea</taxon>
        <taxon>Polystomatidea</taxon>
        <taxon>Polystomatidae</taxon>
        <taxon>Protopolystoma</taxon>
    </lineage>
</organism>
<evidence type="ECO:0000313" key="2">
    <source>
        <dbReference type="EMBL" id="VEL43068.1"/>
    </source>
</evidence>
<evidence type="ECO:0000256" key="1">
    <source>
        <dbReference type="SAM" id="MobiDB-lite"/>
    </source>
</evidence>
<dbReference type="EMBL" id="CAAALY010278604">
    <property type="protein sequence ID" value="VEL43068.1"/>
    <property type="molecule type" value="Genomic_DNA"/>
</dbReference>
<evidence type="ECO:0000313" key="3">
    <source>
        <dbReference type="Proteomes" id="UP000784294"/>
    </source>
</evidence>